<dbReference type="PANTHER" id="PTHR33432:SF22">
    <property type="entry name" value="OS10G0436850 PROTEIN"/>
    <property type="match status" value="1"/>
</dbReference>
<evidence type="ECO:0000256" key="1">
    <source>
        <dbReference type="ARBA" id="ARBA00004123"/>
    </source>
</evidence>
<dbReference type="Proteomes" id="UP001370490">
    <property type="component" value="Unassembled WGS sequence"/>
</dbReference>
<evidence type="ECO:0000259" key="3">
    <source>
        <dbReference type="PROSITE" id="PS51138"/>
    </source>
</evidence>
<evidence type="ECO:0000313" key="4">
    <source>
        <dbReference type="EMBL" id="KAK6942065.1"/>
    </source>
</evidence>
<dbReference type="PANTHER" id="PTHR33432">
    <property type="entry name" value="PROTEIN EMSY-LIKE 4"/>
    <property type="match status" value="1"/>
</dbReference>
<proteinExistence type="predicted"/>
<comment type="subcellular location">
    <subcellularLocation>
        <location evidence="1">Nucleus</location>
    </subcellularLocation>
</comment>
<keyword evidence="5" id="KW-1185">Reference proteome</keyword>
<evidence type="ECO:0000256" key="2">
    <source>
        <dbReference type="ARBA" id="ARBA00023242"/>
    </source>
</evidence>
<gene>
    <name evidence="4" type="ORF">RJ641_027442</name>
</gene>
<dbReference type="AlphaFoldDB" id="A0AAN8VXB3"/>
<dbReference type="SMART" id="SM01191">
    <property type="entry name" value="ENT"/>
    <property type="match status" value="1"/>
</dbReference>
<dbReference type="SUPFAM" id="SSF158639">
    <property type="entry name" value="ENT-like"/>
    <property type="match status" value="1"/>
</dbReference>
<dbReference type="EMBL" id="JBAMMX010000004">
    <property type="protein sequence ID" value="KAK6942065.1"/>
    <property type="molecule type" value="Genomic_DNA"/>
</dbReference>
<dbReference type="InterPro" id="IPR033485">
    <property type="entry name" value="EMSY-LIKE_plant"/>
</dbReference>
<dbReference type="GO" id="GO:0050832">
    <property type="term" value="P:defense response to fungus"/>
    <property type="evidence" value="ECO:0007669"/>
    <property type="project" value="InterPro"/>
</dbReference>
<dbReference type="Gene3D" id="1.10.1240.40">
    <property type="entry name" value="ENT domain"/>
    <property type="match status" value="1"/>
</dbReference>
<protein>
    <submittedName>
        <fullName evidence="4">ENT domain</fullName>
    </submittedName>
</protein>
<dbReference type="GO" id="GO:0005634">
    <property type="term" value="C:nucleus"/>
    <property type="evidence" value="ECO:0007669"/>
    <property type="project" value="UniProtKB-SubCell"/>
</dbReference>
<name>A0AAN8VXB3_9MAGN</name>
<sequence>MQSVNSHFMDHTFRAEKMPLVRNHHQVDAMDIHELEMEAYRAVLRAFIAQSDHLSWGKVGLKTDLQKELKVTDSEQNKVDNTALFCTPIGDASRKKLKPSCHSASTAKAYAPPGPPSSAAVPCSFSVRRLEEHYRNGKQNGRPAIHVDCSVEQSMKLYNPTTQVPSGAKGNCTWISLSRKGFNTQEAVPVTEKSDLIQIRVTRDLINQVQKMVFGKTVLVPAQIEEAKLILRVKFLSYVKSRHEPVSSF</sequence>
<keyword evidence="2" id="KW-0539">Nucleus</keyword>
<dbReference type="PROSITE" id="PS51138">
    <property type="entry name" value="ENT"/>
    <property type="match status" value="1"/>
</dbReference>
<evidence type="ECO:0000313" key="5">
    <source>
        <dbReference type="Proteomes" id="UP001370490"/>
    </source>
</evidence>
<reference evidence="4 5" key="1">
    <citation type="submission" date="2023-12" db="EMBL/GenBank/DDBJ databases">
        <title>A high-quality genome assembly for Dillenia turbinata (Dilleniales).</title>
        <authorList>
            <person name="Chanderbali A."/>
        </authorList>
    </citation>
    <scope>NUCLEOTIDE SEQUENCE [LARGE SCALE GENOMIC DNA]</scope>
    <source>
        <strain evidence="4">LSX21</strain>
        <tissue evidence="4">Leaf</tissue>
    </source>
</reference>
<dbReference type="Pfam" id="PF03735">
    <property type="entry name" value="ENT"/>
    <property type="match status" value="1"/>
</dbReference>
<accession>A0AAN8VXB3</accession>
<dbReference type="InterPro" id="IPR036142">
    <property type="entry name" value="ENT_dom-like_sf"/>
</dbReference>
<comment type="caution">
    <text evidence="4">The sequence shown here is derived from an EMBL/GenBank/DDBJ whole genome shotgun (WGS) entry which is preliminary data.</text>
</comment>
<organism evidence="4 5">
    <name type="scientific">Dillenia turbinata</name>
    <dbReference type="NCBI Taxonomy" id="194707"/>
    <lineage>
        <taxon>Eukaryota</taxon>
        <taxon>Viridiplantae</taxon>
        <taxon>Streptophyta</taxon>
        <taxon>Embryophyta</taxon>
        <taxon>Tracheophyta</taxon>
        <taxon>Spermatophyta</taxon>
        <taxon>Magnoliopsida</taxon>
        <taxon>eudicotyledons</taxon>
        <taxon>Gunneridae</taxon>
        <taxon>Pentapetalae</taxon>
        <taxon>Dilleniales</taxon>
        <taxon>Dilleniaceae</taxon>
        <taxon>Dillenia</taxon>
    </lineage>
</organism>
<dbReference type="InterPro" id="IPR005491">
    <property type="entry name" value="ENT_dom"/>
</dbReference>
<feature type="domain" description="ENT" evidence="3">
    <location>
        <begin position="28"/>
        <end position="116"/>
    </location>
</feature>